<gene>
    <name evidence="5" type="ORF">L195_g035947</name>
</gene>
<dbReference type="Gene3D" id="3.90.1420.10">
    <property type="entry name" value="Rubisco LSMT, substrate-binding domain"/>
    <property type="match status" value="1"/>
</dbReference>
<dbReference type="EMBL" id="ASHM01036975">
    <property type="protein sequence ID" value="PNX79955.1"/>
    <property type="molecule type" value="Genomic_DNA"/>
</dbReference>
<evidence type="ECO:0000313" key="6">
    <source>
        <dbReference type="Proteomes" id="UP000236291"/>
    </source>
</evidence>
<evidence type="ECO:0000313" key="5">
    <source>
        <dbReference type="EMBL" id="PNX79955.1"/>
    </source>
</evidence>
<proteinExistence type="predicted"/>
<dbReference type="GO" id="GO:0010027">
    <property type="term" value="P:thylakoid membrane organization"/>
    <property type="evidence" value="ECO:0007669"/>
    <property type="project" value="TreeGrafter"/>
</dbReference>
<dbReference type="PANTHER" id="PTHR13271">
    <property type="entry name" value="UNCHARACTERIZED PUTATIVE METHYLTRANSFERASE"/>
    <property type="match status" value="1"/>
</dbReference>
<name>A0A2K3LN45_TRIPR</name>
<accession>A0A2K3LN45</accession>
<keyword evidence="3" id="KW-0949">S-adenosyl-L-methionine</keyword>
<comment type="caution">
    <text evidence="5">The sequence shown here is derived from an EMBL/GenBank/DDBJ whole genome shotgun (WGS) entry which is preliminary data.</text>
</comment>
<dbReference type="SUPFAM" id="SSF81822">
    <property type="entry name" value="RuBisCo LSMT C-terminal, substrate-binding domain"/>
    <property type="match status" value="1"/>
</dbReference>
<organism evidence="5 6">
    <name type="scientific">Trifolium pratense</name>
    <name type="common">Red clover</name>
    <dbReference type="NCBI Taxonomy" id="57577"/>
    <lineage>
        <taxon>Eukaryota</taxon>
        <taxon>Viridiplantae</taxon>
        <taxon>Streptophyta</taxon>
        <taxon>Embryophyta</taxon>
        <taxon>Tracheophyta</taxon>
        <taxon>Spermatophyta</taxon>
        <taxon>Magnoliopsida</taxon>
        <taxon>eudicotyledons</taxon>
        <taxon>Gunneridae</taxon>
        <taxon>Pentapetalae</taxon>
        <taxon>rosids</taxon>
        <taxon>fabids</taxon>
        <taxon>Fabales</taxon>
        <taxon>Fabaceae</taxon>
        <taxon>Papilionoideae</taxon>
        <taxon>50 kb inversion clade</taxon>
        <taxon>NPAAA clade</taxon>
        <taxon>Hologalegina</taxon>
        <taxon>IRL clade</taxon>
        <taxon>Trifolieae</taxon>
        <taxon>Trifolium</taxon>
    </lineage>
</organism>
<reference evidence="5 6" key="1">
    <citation type="journal article" date="2014" name="Am. J. Bot.">
        <title>Genome assembly and annotation for red clover (Trifolium pratense; Fabaceae).</title>
        <authorList>
            <person name="Istvanek J."/>
            <person name="Jaros M."/>
            <person name="Krenek A."/>
            <person name="Repkova J."/>
        </authorList>
    </citation>
    <scope>NUCLEOTIDE SEQUENCE [LARGE SCALE GENOMIC DNA]</scope>
    <source>
        <strain evidence="6">cv. Tatra</strain>
        <tissue evidence="5">Young leaves</tissue>
    </source>
</reference>
<dbReference type="GO" id="GO:0042793">
    <property type="term" value="P:plastid transcription"/>
    <property type="evidence" value="ECO:0007669"/>
    <property type="project" value="TreeGrafter"/>
</dbReference>
<evidence type="ECO:0000256" key="1">
    <source>
        <dbReference type="ARBA" id="ARBA00022603"/>
    </source>
</evidence>
<keyword evidence="2" id="KW-0808">Transferase</keyword>
<feature type="domain" description="Rubisco LSMT substrate-binding" evidence="4">
    <location>
        <begin position="91"/>
        <end position="146"/>
    </location>
</feature>
<dbReference type="GO" id="GO:0016279">
    <property type="term" value="F:protein-lysine N-methyltransferase activity"/>
    <property type="evidence" value="ECO:0007669"/>
    <property type="project" value="TreeGrafter"/>
</dbReference>
<keyword evidence="1" id="KW-0489">Methyltransferase</keyword>
<evidence type="ECO:0000256" key="3">
    <source>
        <dbReference type="ARBA" id="ARBA00022691"/>
    </source>
</evidence>
<dbReference type="STRING" id="57577.A0A2K3LN45"/>
<dbReference type="InterPro" id="IPR015353">
    <property type="entry name" value="Rubisco_LSMT_subst-bd"/>
</dbReference>
<dbReference type="PANTHER" id="PTHR13271:SF54">
    <property type="entry name" value="PROTEIN PLASTID TRANSCRIPTIONALLY ACTIVE 14"/>
    <property type="match status" value="1"/>
</dbReference>
<dbReference type="GO" id="GO:0000427">
    <property type="term" value="C:plastid-encoded plastid RNA polymerase complex"/>
    <property type="evidence" value="ECO:0007669"/>
    <property type="project" value="TreeGrafter"/>
</dbReference>
<evidence type="ECO:0000256" key="2">
    <source>
        <dbReference type="ARBA" id="ARBA00022679"/>
    </source>
</evidence>
<dbReference type="GO" id="GO:0009534">
    <property type="term" value="C:chloroplast thylakoid"/>
    <property type="evidence" value="ECO:0007669"/>
    <property type="project" value="TreeGrafter"/>
</dbReference>
<reference evidence="5 6" key="2">
    <citation type="journal article" date="2017" name="Front. Plant Sci.">
        <title>Gene Classification and Mining of Molecular Markers Useful in Red Clover (Trifolium pratense) Breeding.</title>
        <authorList>
            <person name="Istvanek J."/>
            <person name="Dluhosova J."/>
            <person name="Dluhos P."/>
            <person name="Patkova L."/>
            <person name="Nedelnik J."/>
            <person name="Repkova J."/>
        </authorList>
    </citation>
    <scope>NUCLEOTIDE SEQUENCE [LARGE SCALE GENOMIC DNA]</scope>
    <source>
        <strain evidence="6">cv. Tatra</strain>
        <tissue evidence="5">Young leaves</tissue>
    </source>
</reference>
<dbReference type="Pfam" id="PF09273">
    <property type="entry name" value="Rubis-subs-bind"/>
    <property type="match status" value="1"/>
</dbReference>
<dbReference type="GO" id="GO:0009658">
    <property type="term" value="P:chloroplast organization"/>
    <property type="evidence" value="ECO:0007669"/>
    <property type="project" value="TreeGrafter"/>
</dbReference>
<dbReference type="AlphaFoldDB" id="A0A2K3LN45"/>
<dbReference type="GO" id="GO:0032259">
    <property type="term" value="P:methylation"/>
    <property type="evidence" value="ECO:0007669"/>
    <property type="project" value="UniProtKB-KW"/>
</dbReference>
<dbReference type="Proteomes" id="UP000236291">
    <property type="component" value="Unassembled WGS sequence"/>
</dbReference>
<dbReference type="ExpressionAtlas" id="A0A2K3LN45">
    <property type="expression patterns" value="baseline"/>
</dbReference>
<protein>
    <submittedName>
        <fullName evidence="5">Ribulose-15 bisphosphate carboxylase/oxygenase large subunit</fullName>
    </submittedName>
</protein>
<dbReference type="InterPro" id="IPR050600">
    <property type="entry name" value="SETD3_SETD6_MTase"/>
</dbReference>
<evidence type="ECO:0000259" key="4">
    <source>
        <dbReference type="Pfam" id="PF09273"/>
    </source>
</evidence>
<dbReference type="InterPro" id="IPR036464">
    <property type="entry name" value="Rubisco_LSMT_subst-bd_sf"/>
</dbReference>
<sequence length="165" mass="18801">MTIDYMSAQKNDMLMLRYGFSSRVNPWDDLKFSGNARIHLDSFLSVFNISGLPDEYYRNEVLSNAGDTFVDGAVIAAARTLPTWSDRDIPPIPSQERKAVKALQQECKKLLAAYATTSKQDQKLLDASPEARRTLEAAIKYRLHRKLLIEKSILALDIYQEQILF</sequence>
<dbReference type="FunFam" id="3.90.1420.10:FF:000011">
    <property type="entry name" value="Plastid transcriptionally active 14"/>
    <property type="match status" value="1"/>
</dbReference>